<protein>
    <submittedName>
        <fullName evidence="1">Glutaredoxin-related protein</fullName>
    </submittedName>
</protein>
<evidence type="ECO:0000313" key="1">
    <source>
        <dbReference type="EMBL" id="AVM47754.1"/>
    </source>
</evidence>
<dbReference type="GeneID" id="78391092"/>
<dbReference type="InterPro" id="IPR036249">
    <property type="entry name" value="Thioredoxin-like_sf"/>
</dbReference>
<dbReference type="AlphaFoldDB" id="A0A2S0L3E0"/>
<dbReference type="EMBL" id="CP027228">
    <property type="protein sequence ID" value="AVM47754.1"/>
    <property type="molecule type" value="Genomic_DNA"/>
</dbReference>
<name>A0A2S0L3E0_9FIRM</name>
<dbReference type="OrthoDB" id="5679012at2"/>
<dbReference type="SUPFAM" id="SSF52833">
    <property type="entry name" value="Thioredoxin-like"/>
    <property type="match status" value="1"/>
</dbReference>
<evidence type="ECO:0000313" key="2">
    <source>
        <dbReference type="Proteomes" id="UP000237883"/>
    </source>
</evidence>
<dbReference type="Proteomes" id="UP000237883">
    <property type="component" value="Chromosome"/>
</dbReference>
<proteinExistence type="predicted"/>
<sequence>MIKIYGMITCPDCSYLMDQIAGLKDKYEYVEIGEHVLKMKEFLRLRDSDENVEIFKDVKEAGGVGIPCFVLENGRISLNPSDAGLEANPR</sequence>
<accession>A0A2S0L3E0</accession>
<gene>
    <name evidence="1" type="ORF">C5Q96_02335</name>
</gene>
<dbReference type="RefSeq" id="WP_106056835.1">
    <property type="nucleotide sequence ID" value="NZ_CP027228.1"/>
</dbReference>
<dbReference type="Gene3D" id="3.40.30.10">
    <property type="entry name" value="Glutaredoxin"/>
    <property type="match status" value="1"/>
</dbReference>
<reference evidence="2" key="1">
    <citation type="submission" date="2018-02" db="EMBL/GenBank/DDBJ databases">
        <authorList>
            <person name="Holder M.E."/>
            <person name="Ajami N.J."/>
            <person name="Petrosino J.F."/>
        </authorList>
    </citation>
    <scope>NUCLEOTIDE SEQUENCE [LARGE SCALE GENOMIC DNA]</scope>
    <source>
        <strain evidence="2">CCUG 47132</strain>
    </source>
</reference>
<organism evidence="1 2">
    <name type="scientific">Mogibacterium diversum</name>
    <dbReference type="NCBI Taxonomy" id="114527"/>
    <lineage>
        <taxon>Bacteria</taxon>
        <taxon>Bacillati</taxon>
        <taxon>Bacillota</taxon>
        <taxon>Clostridia</taxon>
        <taxon>Peptostreptococcales</taxon>
        <taxon>Anaerovoracaceae</taxon>
        <taxon>Mogibacterium</taxon>
    </lineage>
</organism>
<dbReference type="KEGG" id="mdv:C5Q96_02335"/>
<keyword evidence="2" id="KW-1185">Reference proteome</keyword>